<evidence type="ECO:0000256" key="3">
    <source>
        <dbReference type="ARBA" id="ARBA00022840"/>
    </source>
</evidence>
<organism evidence="5 6">
    <name type="scientific">Heliobacterium chlorum</name>
    <dbReference type="NCBI Taxonomy" id="2698"/>
    <lineage>
        <taxon>Bacteria</taxon>
        <taxon>Bacillati</taxon>
        <taxon>Bacillota</taxon>
        <taxon>Clostridia</taxon>
        <taxon>Eubacteriales</taxon>
        <taxon>Heliobacteriaceae</taxon>
        <taxon>Heliobacterium</taxon>
    </lineage>
</organism>
<keyword evidence="2" id="KW-0547">Nucleotide-binding</keyword>
<dbReference type="InterPro" id="IPR003593">
    <property type="entry name" value="AAA+_ATPase"/>
</dbReference>
<sequence>MIELTDVSLRYGETAESVQVLERLSLTVPPGERCVLIGPSGCGKSSLLQVLAGLIPPQAGKINVGGQAITGPRQQTSYILQDFGLFPWKTVEENVALGLRIQGTGRSDAFRAIQPILSRLGLAGMEKRYPRQLSGGQRQRVAVGRALATKPDLLLMDEPFSALDALTRESLQNLILEIAQREGLTVLLVTHSIEEAALLGQRILIFDGPPLRLLDNIENPCSGRPDYRRDRAFHETCNRIRAVLDKLIKVGDLQQKRQNFCNGIDLGEDARKAPFSAEEVSSDEP</sequence>
<comment type="caution">
    <text evidence="5">The sequence shown here is derived from an EMBL/GenBank/DDBJ whole genome shotgun (WGS) entry which is preliminary data.</text>
</comment>
<evidence type="ECO:0000256" key="2">
    <source>
        <dbReference type="ARBA" id="ARBA00022741"/>
    </source>
</evidence>
<dbReference type="InterPro" id="IPR003439">
    <property type="entry name" value="ABC_transporter-like_ATP-bd"/>
</dbReference>
<dbReference type="InterPro" id="IPR050166">
    <property type="entry name" value="ABC_transporter_ATP-bind"/>
</dbReference>
<dbReference type="PROSITE" id="PS00211">
    <property type="entry name" value="ABC_TRANSPORTER_1"/>
    <property type="match status" value="1"/>
</dbReference>
<reference evidence="5 6" key="1">
    <citation type="submission" date="2020-07" db="EMBL/GenBank/DDBJ databases">
        <title>Draft whole-genome sequence of Heliobacterium chlorum DSM 3682, type strain.</title>
        <authorList>
            <person name="Kyndt J.A."/>
            <person name="Meyer T.E."/>
            <person name="Imhoff J.F."/>
        </authorList>
    </citation>
    <scope>NUCLEOTIDE SEQUENCE [LARGE SCALE GENOMIC DNA]</scope>
    <source>
        <strain evidence="5 6">DSM 3682</strain>
    </source>
</reference>
<evidence type="ECO:0000259" key="4">
    <source>
        <dbReference type="PROSITE" id="PS50893"/>
    </source>
</evidence>
<dbReference type="SUPFAM" id="SSF52540">
    <property type="entry name" value="P-loop containing nucleoside triphosphate hydrolases"/>
    <property type="match status" value="1"/>
</dbReference>
<dbReference type="GO" id="GO:0005524">
    <property type="term" value="F:ATP binding"/>
    <property type="evidence" value="ECO:0007669"/>
    <property type="project" value="UniProtKB-KW"/>
</dbReference>
<dbReference type="CDD" id="cd03293">
    <property type="entry name" value="ABC_NrtD_SsuB_transporters"/>
    <property type="match status" value="1"/>
</dbReference>
<keyword evidence="1" id="KW-0813">Transport</keyword>
<proteinExistence type="predicted"/>
<dbReference type="PROSITE" id="PS50893">
    <property type="entry name" value="ABC_TRANSPORTER_2"/>
    <property type="match status" value="1"/>
</dbReference>
<dbReference type="InterPro" id="IPR027417">
    <property type="entry name" value="P-loop_NTPase"/>
</dbReference>
<dbReference type="PANTHER" id="PTHR42788">
    <property type="entry name" value="TAURINE IMPORT ATP-BINDING PROTEIN-RELATED"/>
    <property type="match status" value="1"/>
</dbReference>
<dbReference type="SMART" id="SM00382">
    <property type="entry name" value="AAA"/>
    <property type="match status" value="1"/>
</dbReference>
<dbReference type="PANTHER" id="PTHR42788:SF13">
    <property type="entry name" value="ALIPHATIC SULFONATES IMPORT ATP-BINDING PROTEIN SSUB"/>
    <property type="match status" value="1"/>
</dbReference>
<dbReference type="Pfam" id="PF00005">
    <property type="entry name" value="ABC_tran"/>
    <property type="match status" value="1"/>
</dbReference>
<accession>A0ABR7SZ26</accession>
<dbReference type="Gene3D" id="3.40.50.300">
    <property type="entry name" value="P-loop containing nucleotide triphosphate hydrolases"/>
    <property type="match status" value="1"/>
</dbReference>
<dbReference type="InterPro" id="IPR017871">
    <property type="entry name" value="ABC_transporter-like_CS"/>
</dbReference>
<keyword evidence="6" id="KW-1185">Reference proteome</keyword>
<protein>
    <submittedName>
        <fullName evidence="5">ABC transporter ATP-binding protein</fullName>
    </submittedName>
</protein>
<dbReference type="RefSeq" id="WP_188038424.1">
    <property type="nucleotide sequence ID" value="NZ_JACVHF010000001.1"/>
</dbReference>
<dbReference type="Proteomes" id="UP000617402">
    <property type="component" value="Unassembled WGS sequence"/>
</dbReference>
<evidence type="ECO:0000313" key="5">
    <source>
        <dbReference type="EMBL" id="MBC9783270.1"/>
    </source>
</evidence>
<dbReference type="EMBL" id="JACVHF010000001">
    <property type="protein sequence ID" value="MBC9783270.1"/>
    <property type="molecule type" value="Genomic_DNA"/>
</dbReference>
<evidence type="ECO:0000313" key="6">
    <source>
        <dbReference type="Proteomes" id="UP000617402"/>
    </source>
</evidence>
<evidence type="ECO:0000256" key="1">
    <source>
        <dbReference type="ARBA" id="ARBA00022448"/>
    </source>
</evidence>
<gene>
    <name evidence="5" type="ORF">H1S01_01945</name>
</gene>
<feature type="domain" description="ABC transporter" evidence="4">
    <location>
        <begin position="2"/>
        <end position="233"/>
    </location>
</feature>
<name>A0ABR7SZ26_HELCL</name>
<keyword evidence="3 5" id="KW-0067">ATP-binding</keyword>